<keyword evidence="5" id="KW-0175">Coiled coil</keyword>
<organism evidence="8 9">
    <name type="scientific">Iris pallida</name>
    <name type="common">Sweet iris</name>
    <dbReference type="NCBI Taxonomy" id="29817"/>
    <lineage>
        <taxon>Eukaryota</taxon>
        <taxon>Viridiplantae</taxon>
        <taxon>Streptophyta</taxon>
        <taxon>Embryophyta</taxon>
        <taxon>Tracheophyta</taxon>
        <taxon>Spermatophyta</taxon>
        <taxon>Magnoliopsida</taxon>
        <taxon>Liliopsida</taxon>
        <taxon>Asparagales</taxon>
        <taxon>Iridaceae</taxon>
        <taxon>Iridoideae</taxon>
        <taxon>Irideae</taxon>
        <taxon>Iris</taxon>
    </lineage>
</organism>
<feature type="compositionally biased region" description="Basic and acidic residues" evidence="6">
    <location>
        <begin position="144"/>
        <end position="153"/>
    </location>
</feature>
<dbReference type="GO" id="GO:0008270">
    <property type="term" value="F:zinc ion binding"/>
    <property type="evidence" value="ECO:0007669"/>
    <property type="project" value="UniProtKB-KW"/>
</dbReference>
<gene>
    <name evidence="8" type="ORF">M6B38_266530</name>
</gene>
<feature type="domain" description="FYVE-type" evidence="7">
    <location>
        <begin position="19"/>
        <end position="78"/>
    </location>
</feature>
<keyword evidence="2 4" id="KW-0863">Zinc-finger</keyword>
<sequence>MLEKIGLPAKPSMRGGSWVVDASHCQGCSSQFTFINRKHHCRRCGGLFCNSCTQQRMVLRLQGDSPVRICSPCKNLEEAARFELRHGHKSRAVKGTSKQSLKQEDEILSQIIGASGKQESGDITTSDLLRAASTASSSSLNEESAVHGREGDRDTLIDVESCSPEELRQQAVEERKKYKILKGEGKSDEALQTFKRAKELERQAGALEIAIRKNRRMASKASTLSSVPSNQKIDNSEEPTSKKNLPQRKGKEEKDDLAAELRDLGWSDADLHDADNKPVKLSVEGELSNLLGEISQSSSSNKKTGGVDKSQVVALKKKALQLKREGKLAEAKEELKRAKILEKQLEEQELLGDSEESDDELSALIRNMDDDKHDDFLLNHHPVPNINFDQFGIPSDDLVIDNNFDVTDDDMNDPELANALRSFGWTEEDDDQAIDDDGQPNLFDQEALRGKILTLKREALSQKRAGNVAEAMTLLKKAKLLEKDLETVQSDTQASQENIPKSSVSRVYGESVAEIADEENIAKLPPKSKIAIQKELLAIKKKALALRREGRTNEADEELQKGKLLEQQLEEMENGPKRPVPKVAQKNVSNLKPDNIHMGDPGTLDLGDVGEEAEVTEQDMHDPALMSVLKNLGWNEEDSDPVSMTNRTAHDSTPSVISRKPTRSKTEIQRELLALKRKALGLRRQGKTEEAEEELEKAKDLERQLAEMEASSIAKFTEVQSQDLGTLIPKVKPDFIHKADGDLSSLMSRIVKDEENYLKREDTKNPSPSSSLSVPEITGTELESFGKPGHVTEEGSSNSVSAFSQSEDINPFRHSSIGVSQSRERADREHSRDPNFSPPAASVQPTTQVIAKESNINDNVIAGKLVTPEQNSTLGINAQRDEVLARKRKAVALKREGKLAEAREELKQAKLLEKNLEEANQQTVVETTAEVASTSNSPPVIRESKTNQQAQKPLSGRDRFKLQQESLAHKRKALKLRREGKIEESEAEFELAKALESQLEDFDTQGSNTNTAGKVEGMNDVGVEDLLDPQLMSALKSIGWEDSDMGAHQPTGAQPSKKLEQPPTVGKGGKPQGERAHLEDMIKAEKVRALNLKREGKQGEALEALRSAKLLEKKLGSLT</sequence>
<evidence type="ECO:0000259" key="7">
    <source>
        <dbReference type="PROSITE" id="PS50178"/>
    </source>
</evidence>
<keyword evidence="9" id="KW-1185">Reference proteome</keyword>
<dbReference type="InterPro" id="IPR017455">
    <property type="entry name" value="Znf_FYVE-rel"/>
</dbReference>
<evidence type="ECO:0000256" key="1">
    <source>
        <dbReference type="ARBA" id="ARBA00022723"/>
    </source>
</evidence>
<dbReference type="Pfam" id="PF01363">
    <property type="entry name" value="FYVE"/>
    <property type="match status" value="1"/>
</dbReference>
<proteinExistence type="predicted"/>
<dbReference type="InterPro" id="IPR000306">
    <property type="entry name" value="Znf_FYVE"/>
</dbReference>
<evidence type="ECO:0000256" key="6">
    <source>
        <dbReference type="SAM" id="MobiDB-lite"/>
    </source>
</evidence>
<dbReference type="PROSITE" id="PS50178">
    <property type="entry name" value="ZF_FYVE"/>
    <property type="match status" value="1"/>
</dbReference>
<feature type="compositionally biased region" description="Polar residues" evidence="6">
    <location>
        <begin position="642"/>
        <end position="656"/>
    </location>
</feature>
<reference evidence="8" key="2">
    <citation type="submission" date="2023-04" db="EMBL/GenBank/DDBJ databases">
        <authorList>
            <person name="Bruccoleri R.E."/>
            <person name="Oakeley E.J."/>
            <person name="Faust A.-M."/>
            <person name="Dessus-Babus S."/>
            <person name="Altorfer M."/>
            <person name="Burckhardt D."/>
            <person name="Oertli M."/>
            <person name="Naumann U."/>
            <person name="Petersen F."/>
            <person name="Wong J."/>
        </authorList>
    </citation>
    <scope>NUCLEOTIDE SEQUENCE</scope>
    <source>
        <strain evidence="8">GSM-AAB239-AS_SAM_17_03QT</strain>
        <tissue evidence="8">Leaf</tissue>
    </source>
</reference>
<feature type="coiled-coil region" evidence="5">
    <location>
        <begin position="665"/>
        <end position="711"/>
    </location>
</feature>
<evidence type="ECO:0000256" key="2">
    <source>
        <dbReference type="ARBA" id="ARBA00022771"/>
    </source>
</evidence>
<dbReference type="AlphaFoldDB" id="A0AAX6IAC4"/>
<evidence type="ECO:0000313" key="8">
    <source>
        <dbReference type="EMBL" id="KAJ6849724.1"/>
    </source>
</evidence>
<dbReference type="PANTHER" id="PTHR47553">
    <property type="entry name" value="MYOSIN-11"/>
    <property type="match status" value="1"/>
</dbReference>
<name>A0AAX6IAC4_IRIPA</name>
<feature type="region of interest" description="Disordered" evidence="6">
    <location>
        <begin position="920"/>
        <end position="958"/>
    </location>
</feature>
<feature type="region of interest" description="Disordered" evidence="6">
    <location>
        <begin position="757"/>
        <end position="845"/>
    </location>
</feature>
<feature type="region of interest" description="Disordered" evidence="6">
    <location>
        <begin position="217"/>
        <end position="256"/>
    </location>
</feature>
<dbReference type="PANTHER" id="PTHR47553:SF1">
    <property type="entry name" value="RING_FYVE_PHD ZINC FINGER SUPERFAMILY PROTEIN"/>
    <property type="match status" value="1"/>
</dbReference>
<dbReference type="InterPro" id="IPR019734">
    <property type="entry name" value="TPR_rpt"/>
</dbReference>
<dbReference type="InterPro" id="IPR013083">
    <property type="entry name" value="Znf_RING/FYVE/PHD"/>
</dbReference>
<feature type="region of interest" description="Disordered" evidence="6">
    <location>
        <begin position="134"/>
        <end position="153"/>
    </location>
</feature>
<keyword evidence="1" id="KW-0479">Metal-binding</keyword>
<protein>
    <recommendedName>
        <fullName evidence="7">FYVE-type domain-containing protein</fullName>
    </recommendedName>
</protein>
<comment type="caution">
    <text evidence="8">The sequence shown here is derived from an EMBL/GenBank/DDBJ whole genome shotgun (WGS) entry which is preliminary data.</text>
</comment>
<dbReference type="SMART" id="SM00028">
    <property type="entry name" value="TPR"/>
    <property type="match status" value="7"/>
</dbReference>
<feature type="compositionally biased region" description="Basic and acidic residues" evidence="6">
    <location>
        <begin position="822"/>
        <end position="833"/>
    </location>
</feature>
<evidence type="ECO:0000256" key="3">
    <source>
        <dbReference type="ARBA" id="ARBA00022833"/>
    </source>
</evidence>
<evidence type="ECO:0000256" key="5">
    <source>
        <dbReference type="SAM" id="Coils"/>
    </source>
</evidence>
<dbReference type="EMBL" id="JANAVB010003399">
    <property type="protein sequence ID" value="KAJ6849724.1"/>
    <property type="molecule type" value="Genomic_DNA"/>
</dbReference>
<evidence type="ECO:0000256" key="4">
    <source>
        <dbReference type="PROSITE-ProRule" id="PRU00091"/>
    </source>
</evidence>
<feature type="compositionally biased region" description="Polar residues" evidence="6">
    <location>
        <begin position="794"/>
        <end position="808"/>
    </location>
</feature>
<feature type="region of interest" description="Disordered" evidence="6">
    <location>
        <begin position="1040"/>
        <end position="1079"/>
    </location>
</feature>
<feature type="compositionally biased region" description="Polar residues" evidence="6">
    <location>
        <begin position="220"/>
        <end position="233"/>
    </location>
</feature>
<dbReference type="Gene3D" id="3.30.40.10">
    <property type="entry name" value="Zinc/RING finger domain, C3HC4 (zinc finger)"/>
    <property type="match status" value="1"/>
</dbReference>
<dbReference type="SMART" id="SM00064">
    <property type="entry name" value="FYVE"/>
    <property type="match status" value="1"/>
</dbReference>
<dbReference type="InterPro" id="IPR011011">
    <property type="entry name" value="Znf_FYVE_PHD"/>
</dbReference>
<reference evidence="8" key="1">
    <citation type="journal article" date="2023" name="GigaByte">
        <title>Genome assembly of the bearded iris, Iris pallida Lam.</title>
        <authorList>
            <person name="Bruccoleri R.E."/>
            <person name="Oakeley E.J."/>
            <person name="Faust A.M.E."/>
            <person name="Altorfer M."/>
            <person name="Dessus-Babus S."/>
            <person name="Burckhardt D."/>
            <person name="Oertli M."/>
            <person name="Naumann U."/>
            <person name="Petersen F."/>
            <person name="Wong J."/>
        </authorList>
    </citation>
    <scope>NUCLEOTIDE SEQUENCE</scope>
    <source>
        <strain evidence="8">GSM-AAB239-AS_SAM_17_03QT</strain>
    </source>
</reference>
<dbReference type="SUPFAM" id="SSF57903">
    <property type="entry name" value="FYVE/PHD zinc finger"/>
    <property type="match status" value="1"/>
</dbReference>
<dbReference type="Proteomes" id="UP001140949">
    <property type="component" value="Unassembled WGS sequence"/>
</dbReference>
<dbReference type="SUPFAM" id="SSF48452">
    <property type="entry name" value="TPR-like"/>
    <property type="match status" value="1"/>
</dbReference>
<feature type="compositionally biased region" description="Low complexity" evidence="6">
    <location>
        <begin position="921"/>
        <end position="935"/>
    </location>
</feature>
<feature type="region of interest" description="Disordered" evidence="6">
    <location>
        <begin position="639"/>
        <end position="665"/>
    </location>
</feature>
<keyword evidence="3" id="KW-0862">Zinc</keyword>
<evidence type="ECO:0000313" key="9">
    <source>
        <dbReference type="Proteomes" id="UP001140949"/>
    </source>
</evidence>
<dbReference type="InterPro" id="IPR011990">
    <property type="entry name" value="TPR-like_helical_dom_sf"/>
</dbReference>
<accession>A0AAX6IAC4</accession>